<accession>A0AC61MYP7</accession>
<sequence>MKLLFKLAKDNLKRNKEIYLPYFITLIISVVIFFLIVNFALNPSIDGEIKEYERMESISNEQGSYTIKNEREVRTSELGDTYIRLRSLLFKTTIMVAVMSVIFNLYSVNFLNRKRSMDYGIYNVLGMDKKHINKLVVLEISLLNLTAIFIGTITGIVLDRFNFLTMSKVFNLDEIIKSYISPRAIIYTLILFIVITLTSSLWTTIYLSSKKTLELIYGKRSENKGIIFNIVFSILGILLIGLGYFFASKYSFSSLYKEDQFMELPKLALVIFLIILGTYLLFQGFTTVIIEFIKKFKGIYKRKNNFVAISNLSYRLRENAVSLGTITILGLMLLLFIFLSLVSYYGFTKEEKQGDLYIEVFDENYTEDIKSFVSKVVEKEGFEIDSSYEMGVLAGIEVKEKDNIEILKNHKLIRYLSLAKVSEYNRVFKENVKLREDETIIFGNILESKEEMEREILPTITLFGEKLKVKAIESSDDNEILESFRNSYLLLIPDKLYEELEEKHYKVPENVVDIDEEGNYISDTGEKVYSPIDKSSKYLIYKFKGDENKIYNFMKSISTNGTELYDEDLSYYFTYHFNPKFIDSNIITRGSYIFASIYLTILLALNFFMILYYKQIVEGYKDVDQFKKLFKIGLDEKEIVKTMNRQINIFFFLPLVISVIHFIFSSKILSNIVVYINISSNNEMKRYIVIAILVYIVFYIGIYYITLKKYRTIILNRTRIKD</sequence>
<evidence type="ECO:0000313" key="2">
    <source>
        <dbReference type="Proteomes" id="UP000595814"/>
    </source>
</evidence>
<evidence type="ECO:0000313" key="1">
    <source>
        <dbReference type="EMBL" id="QQK09044.1"/>
    </source>
</evidence>
<dbReference type="EMBL" id="CP066744">
    <property type="protein sequence ID" value="QQK09044.1"/>
    <property type="molecule type" value="Genomic_DNA"/>
</dbReference>
<organism evidence="1 2">
    <name type="scientific">Miniphocaeibacter halophilus</name>
    <dbReference type="NCBI Taxonomy" id="2931922"/>
    <lineage>
        <taxon>Bacteria</taxon>
        <taxon>Bacillati</taxon>
        <taxon>Bacillota</taxon>
        <taxon>Tissierellia</taxon>
        <taxon>Tissierellales</taxon>
        <taxon>Peptoniphilaceae</taxon>
        <taxon>Miniphocaeibacter</taxon>
    </lineage>
</organism>
<dbReference type="Proteomes" id="UP000595814">
    <property type="component" value="Chromosome"/>
</dbReference>
<gene>
    <name evidence="1" type="ORF">JFY71_05780</name>
</gene>
<name>A0AC61MYP7_9FIRM</name>
<protein>
    <submittedName>
        <fullName evidence="1">ABC transporter permease</fullName>
    </submittedName>
</protein>
<keyword evidence="2" id="KW-1185">Reference proteome</keyword>
<reference evidence="1 2" key="1">
    <citation type="journal article" date="2022" name="Int. J. Syst. Evol. Microbiol.">
        <title>Miniphocaeibacter halophilus sp. nov., an ammonium-tolerant acetate-producing bacterium isolated from a biogas system.</title>
        <authorList>
            <person name="Schnurer A."/>
            <person name="Singh A."/>
            <person name="Bi S."/>
            <person name="Qiao W."/>
            <person name="Westerholm M."/>
        </authorList>
    </citation>
    <scope>NUCLEOTIDE SEQUENCE [LARGE SCALE GENOMIC DNA]</scope>
    <source>
        <strain evidence="1 2">AMB_01</strain>
    </source>
</reference>
<proteinExistence type="predicted"/>